<reference evidence="5" key="3">
    <citation type="submission" date="2025-08" db="UniProtKB">
        <authorList>
            <consortium name="Ensembl"/>
        </authorList>
    </citation>
    <scope>IDENTIFICATION</scope>
</reference>
<organism evidence="5 6">
    <name type="scientific">Pelodiscus sinensis</name>
    <name type="common">Chinese softshell turtle</name>
    <name type="synonym">Trionyx sinensis</name>
    <dbReference type="NCBI Taxonomy" id="13735"/>
    <lineage>
        <taxon>Eukaryota</taxon>
        <taxon>Metazoa</taxon>
        <taxon>Chordata</taxon>
        <taxon>Craniata</taxon>
        <taxon>Vertebrata</taxon>
        <taxon>Euteleostomi</taxon>
        <taxon>Archelosauria</taxon>
        <taxon>Testudinata</taxon>
        <taxon>Testudines</taxon>
        <taxon>Cryptodira</taxon>
        <taxon>Trionychia</taxon>
        <taxon>Trionychidae</taxon>
        <taxon>Pelodiscus</taxon>
    </lineage>
</organism>
<evidence type="ECO:0000256" key="1">
    <source>
        <dbReference type="ARBA" id="ARBA00006828"/>
    </source>
</evidence>
<dbReference type="GeneTree" id="ENSGT00940000154390"/>
<dbReference type="Proteomes" id="UP000007267">
    <property type="component" value="Unassembled WGS sequence"/>
</dbReference>
<dbReference type="InterPro" id="IPR027417">
    <property type="entry name" value="P-loop_NTPase"/>
</dbReference>
<dbReference type="PANTHER" id="PTHR14819">
    <property type="entry name" value="GTP-BINDING"/>
    <property type="match status" value="1"/>
</dbReference>
<dbReference type="SMART" id="SM01289">
    <property type="entry name" value="PYRIN"/>
    <property type="match status" value="1"/>
</dbReference>
<dbReference type="RefSeq" id="XP_014425645.1">
    <property type="nucleotide sequence ID" value="XM_014570159.2"/>
</dbReference>
<dbReference type="InterPro" id="IPR011029">
    <property type="entry name" value="DEATH-like_dom_sf"/>
</dbReference>
<dbReference type="eggNOG" id="KOG2177">
    <property type="taxonomic scope" value="Eukaryota"/>
</dbReference>
<dbReference type="PROSITE" id="PS50824">
    <property type="entry name" value="DAPIN"/>
    <property type="match status" value="1"/>
</dbReference>
<dbReference type="OrthoDB" id="1597724at2759"/>
<reference evidence="6" key="1">
    <citation type="submission" date="2011-10" db="EMBL/GenBank/DDBJ databases">
        <authorList>
            <consortium name="Soft-shell Turtle Genome Consortium"/>
        </authorList>
    </citation>
    <scope>NUCLEOTIDE SEQUENCE [LARGE SCALE GENOMIC DNA]</scope>
    <source>
        <strain evidence="6">Daiwa-1</strain>
    </source>
</reference>
<dbReference type="SUPFAM" id="SSF52540">
    <property type="entry name" value="P-loop containing nucleoside triphosphate hydrolases"/>
    <property type="match status" value="1"/>
</dbReference>
<dbReference type="OMA" id="YIETIET"/>
<evidence type="ECO:0000313" key="6">
    <source>
        <dbReference type="Proteomes" id="UP000007267"/>
    </source>
</evidence>
<dbReference type="InterPro" id="IPR030383">
    <property type="entry name" value="G_VLIG_dom"/>
</dbReference>
<dbReference type="InterPro" id="IPR057365">
    <property type="entry name" value="URGCP"/>
</dbReference>
<dbReference type="InterPro" id="IPR004020">
    <property type="entry name" value="DAPIN"/>
</dbReference>
<evidence type="ECO:0000259" key="3">
    <source>
        <dbReference type="PROSITE" id="PS50824"/>
    </source>
</evidence>
<evidence type="ECO:0000256" key="2">
    <source>
        <dbReference type="SAM" id="MobiDB-lite"/>
    </source>
</evidence>
<dbReference type="Gene3D" id="3.40.50.300">
    <property type="entry name" value="P-loop containing nucleotide triphosphate hydrolases"/>
    <property type="match status" value="1"/>
</dbReference>
<feature type="domain" description="VLIG-type G" evidence="4">
    <location>
        <begin position="718"/>
        <end position="962"/>
    </location>
</feature>
<reference evidence="6" key="2">
    <citation type="journal article" date="2013" name="Nat. Genet.">
        <title>The draft genomes of soft-shell turtle and green sea turtle yield insights into the development and evolution of the turtle-specific body plan.</title>
        <authorList>
            <person name="Wang Z."/>
            <person name="Pascual-Anaya J."/>
            <person name="Zadissa A."/>
            <person name="Li W."/>
            <person name="Niimura Y."/>
            <person name="Huang Z."/>
            <person name="Li C."/>
            <person name="White S."/>
            <person name="Xiong Z."/>
            <person name="Fang D."/>
            <person name="Wang B."/>
            <person name="Ming Y."/>
            <person name="Chen Y."/>
            <person name="Zheng Y."/>
            <person name="Kuraku S."/>
            <person name="Pignatelli M."/>
            <person name="Herrero J."/>
            <person name="Beal K."/>
            <person name="Nozawa M."/>
            <person name="Li Q."/>
            <person name="Wang J."/>
            <person name="Zhang H."/>
            <person name="Yu L."/>
            <person name="Shigenobu S."/>
            <person name="Wang J."/>
            <person name="Liu J."/>
            <person name="Flicek P."/>
            <person name="Searle S."/>
            <person name="Wang J."/>
            <person name="Kuratani S."/>
            <person name="Yin Y."/>
            <person name="Aken B."/>
            <person name="Zhang G."/>
            <person name="Irie N."/>
        </authorList>
    </citation>
    <scope>NUCLEOTIDE SEQUENCE [LARGE SCALE GENOMIC DNA]</scope>
    <source>
        <strain evidence="6">Daiwa-1</strain>
    </source>
</reference>
<dbReference type="EMBL" id="AGCU01041980">
    <property type="status" value="NOT_ANNOTATED_CDS"/>
    <property type="molecule type" value="Genomic_DNA"/>
</dbReference>
<dbReference type="PANTHER" id="PTHR14819:SF9">
    <property type="entry name" value="UP-REGULATOR OF CELL PROLIFERATION-LIKE"/>
    <property type="match status" value="1"/>
</dbReference>
<dbReference type="SUPFAM" id="SSF47986">
    <property type="entry name" value="DEATH domain"/>
    <property type="match status" value="1"/>
</dbReference>
<proteinExistence type="inferred from homology"/>
<dbReference type="GO" id="GO:0005525">
    <property type="term" value="F:GTP binding"/>
    <property type="evidence" value="ECO:0007669"/>
    <property type="project" value="InterPro"/>
</dbReference>
<dbReference type="KEGG" id="pss:102450138"/>
<dbReference type="CDD" id="cd08321">
    <property type="entry name" value="Pyrin_ASC-like"/>
    <property type="match status" value="1"/>
</dbReference>
<feature type="region of interest" description="Disordered" evidence="2">
    <location>
        <begin position="179"/>
        <end position="211"/>
    </location>
</feature>
<evidence type="ECO:0000313" key="5">
    <source>
        <dbReference type="Ensembl" id="ENSPSIP00000013628.1"/>
    </source>
</evidence>
<dbReference type="Ensembl" id="ENSPSIT00000013692.1">
    <property type="protein sequence ID" value="ENSPSIP00000013628.1"/>
    <property type="gene ID" value="ENSPSIG00000012224.1"/>
</dbReference>
<sequence length="1677" mass="191163">MAKTPSEHLLAALEDLGEEELKRFKHKLPEMQLKEGYRAIARGALKKADVLDLSELLINYYKGDYALEVTVEALRSINQRELAEKLAQATGTGALNSQQEVDTQRVPELEEKALLKAREALQGVLSRLKMEPYRSRKLRLRDLQEINPESLQSWTPRAVGDLPWHFLRKVLALDGAARNTSLGQGTPGDQAGREENEGQGEGGEILPHSNTDSRASLHPLDVLCAVLLCSDSFLQQEILSRMSMCQFALPLLLPALDSPRCTLLLWAMRDIVRRWRPHSLAQSRGFREESLVLTPMPTVSFVRLGSCSFSKSQLLNEVLSPAQQHHDFFVHRDMESGNVPREIADGLVEIAWYFPAGQENLDLFPEPVAVTNLRGDIESHWLQFSFLTEIASAVFIITESISEREYALFSSLQGSSTQYYFILNHESSKQTETQEFLSKLAPVLKLSKQHVLEKEIGTNQEEFTEKLCSVIGSIMDDHPKEMSTEGMAEAARALGIQLDEDCEECQTASTCAKEITAEIKEMRHYKRRTLKLQGALKDLNNVEREMCQLKGQGDIPTEEYKSRLKEKWLQIRAQQHECDLPDGLTKFVNGIGMLSPRAIHYFLKCMTFNLDCIARGNLLRQQPGPSKLPKLNESSSGCSLGVEHFLRELAQFYEAEYSMMKEGKIAKNQRKFIHFPRLAADLMLEGFPMELVDGDASNIPLQWVTDILAQLHAKLGGRSRMLVLSVLGGQGTGKSTLLNTMFGLQFAVSSGRCTRGAFMSLVKVAETFQPVLGCDCLLVIDTEGLKAPELAKLEDRYQHHNELVMLVVGLSDIVIVNMAMENATEMQAVLQVVVHAFLRMEEVGHTPTCLFVHQSVKDAAAYEQNMRDRKYLAEQLNEMIKAAAKMEKLQMQITVSDLVGDTAEKQNWYLPGLWQEDLPMASVSTGYSENICELKKSILEFARQRSLNSNHKDIPGLIEWVRNLWGALKHDDFLFSFRNPSASDAYTKVSAQSVTYEWLFRKEMNIWVTQKQTIFQNQLPCRFDDQVLTNLTKETEQKLTHASHRFLEQIQNAAAKLALRSAQGFVRTSAPYSSQTSSDSRAICSNLVTVGKEWRKKNTIQALSIKTIEGELDILLEDCKMRKNQIDNKELAVEFEEMWSETLSKIRLNCLDEKQIYQDIELVLREDLAKSPSLKLEEHSNLLDHGTKAFVMKKEYFDLPWLWSLNEWFTQERWRKTEELVHSLREQCKDYVKCLADAKEDYDETYGRDLLRMINEQLQETDVQNLHTSACFNVDLKLHILGEVVPLLEKMQANFLQENDPEVYLEKLKPQYLTTFKNLYLGTDSCQTRARDFCHWCLKPALVEYVNNRLGLEIVDDILSSGQFDEYTNQSLFQFKVLKQLLKYENFDSYIIYINNYANFVKIWVEGHLQDIYSQKTRLQNLEKGILSLIIKKVTEVLESANDQRANTVGDFLGLFCGALQNDLVITRDRLAATQFKNTANAAQFAAHVQAALPELEKDVLAEFDGMTFTSKLSNLSVKPQDEIFTCVFGCGKQCPFCKVPCEAGGMDHGEHFATVHRPQGLAQCKNKRTGMLEFSLCTSDVVSKAVFKNSDTDAKFHPYRDYRQIYPNWRIQPDPNIDTSDYWKFVFNRFNYTFARKYNAKPANLPQVWKNITKEQARESLEEAFNVKQPTNSESL</sequence>
<accession>K7G018</accession>
<name>K7G018_PELSI</name>
<dbReference type="PROSITE" id="PS51717">
    <property type="entry name" value="G_VLIG"/>
    <property type="match status" value="1"/>
</dbReference>
<feature type="domain" description="Pyrin" evidence="3">
    <location>
        <begin position="1"/>
        <end position="92"/>
    </location>
</feature>
<protein>
    <submittedName>
        <fullName evidence="5">Up-regulator of cell proliferation-like</fullName>
    </submittedName>
</protein>
<dbReference type="Pfam" id="PF02758">
    <property type="entry name" value="PYRIN"/>
    <property type="match status" value="1"/>
</dbReference>
<dbReference type="InterPro" id="IPR052986">
    <property type="entry name" value="VLIG_GTPase"/>
</dbReference>
<dbReference type="Pfam" id="PF25683">
    <property type="entry name" value="URGCP_GTPase"/>
    <property type="match status" value="1"/>
</dbReference>
<keyword evidence="6" id="KW-1185">Reference proteome</keyword>
<evidence type="ECO:0000259" key="4">
    <source>
        <dbReference type="PROSITE" id="PS51717"/>
    </source>
</evidence>
<reference evidence="5" key="4">
    <citation type="submission" date="2025-09" db="UniProtKB">
        <authorList>
            <consortium name="Ensembl"/>
        </authorList>
    </citation>
    <scope>IDENTIFICATION</scope>
</reference>
<dbReference type="HOGENOM" id="CLU_002276_3_0_1"/>
<dbReference type="Gene3D" id="1.10.533.10">
    <property type="entry name" value="Death Domain, Fas"/>
    <property type="match status" value="1"/>
</dbReference>
<dbReference type="Pfam" id="PF25496">
    <property type="entry name" value="URGCP"/>
    <property type="match status" value="1"/>
</dbReference>
<comment type="similarity">
    <text evidence="1">Belongs to the TRAFAC class dynamin-like GTPase superfamily. Very large inducible GTPase (VLIG) family.</text>
</comment>